<evidence type="ECO:0000259" key="5">
    <source>
        <dbReference type="Pfam" id="PF07992"/>
    </source>
</evidence>
<dbReference type="InterPro" id="IPR036188">
    <property type="entry name" value="FAD/NAD-bd_sf"/>
</dbReference>
<name>A0A2I2KPX9_9ACTN</name>
<dbReference type="PRINTS" id="PR00411">
    <property type="entry name" value="PNDRDTASEI"/>
</dbReference>
<gene>
    <name evidence="7" type="primary">thcD</name>
    <name evidence="7" type="ORF">FRACA_20123</name>
</gene>
<dbReference type="GO" id="GO:0016651">
    <property type="term" value="F:oxidoreductase activity, acting on NAD(P)H"/>
    <property type="evidence" value="ECO:0007669"/>
    <property type="project" value="TreeGrafter"/>
</dbReference>
<keyword evidence="3" id="KW-0274">FAD</keyword>
<dbReference type="SUPFAM" id="SSF51905">
    <property type="entry name" value="FAD/NAD(P)-binding domain"/>
    <property type="match status" value="1"/>
</dbReference>
<dbReference type="Proteomes" id="UP000234331">
    <property type="component" value="Unassembled WGS sequence"/>
</dbReference>
<dbReference type="Gene3D" id="3.30.390.30">
    <property type="match status" value="1"/>
</dbReference>
<evidence type="ECO:0000256" key="4">
    <source>
        <dbReference type="ARBA" id="ARBA00023002"/>
    </source>
</evidence>
<dbReference type="Gene3D" id="3.50.50.60">
    <property type="entry name" value="FAD/NAD(P)-binding domain"/>
    <property type="match status" value="2"/>
</dbReference>
<proteinExistence type="predicted"/>
<dbReference type="OrthoDB" id="1145at2"/>
<protein>
    <submittedName>
        <fullName evidence="7">Rhodocoxin reductase</fullName>
        <ecNumber evidence="7">1.18.1.-</ecNumber>
    </submittedName>
</protein>
<evidence type="ECO:0000259" key="6">
    <source>
        <dbReference type="Pfam" id="PF14759"/>
    </source>
</evidence>
<evidence type="ECO:0000313" key="7">
    <source>
        <dbReference type="EMBL" id="SNQ47727.1"/>
    </source>
</evidence>
<keyword evidence="4 7" id="KW-0560">Oxidoreductase</keyword>
<keyword evidence="2" id="KW-0285">Flavoprotein</keyword>
<dbReference type="Pfam" id="PF07992">
    <property type="entry name" value="Pyr_redox_2"/>
    <property type="match status" value="1"/>
</dbReference>
<dbReference type="InterPro" id="IPR028202">
    <property type="entry name" value="Reductase_C"/>
</dbReference>
<feature type="domain" description="FAD/NAD(P)-binding" evidence="5">
    <location>
        <begin position="10"/>
        <end position="309"/>
    </location>
</feature>
<dbReference type="InterPro" id="IPR050446">
    <property type="entry name" value="FAD-oxidoreductase/Apoptosis"/>
</dbReference>
<dbReference type="PANTHER" id="PTHR43557:SF2">
    <property type="entry name" value="RIESKE DOMAIN-CONTAINING PROTEIN-RELATED"/>
    <property type="match status" value="1"/>
</dbReference>
<organism evidence="7 8">
    <name type="scientific">Frankia canadensis</name>
    <dbReference type="NCBI Taxonomy" id="1836972"/>
    <lineage>
        <taxon>Bacteria</taxon>
        <taxon>Bacillati</taxon>
        <taxon>Actinomycetota</taxon>
        <taxon>Actinomycetes</taxon>
        <taxon>Frankiales</taxon>
        <taxon>Frankiaceae</taxon>
        <taxon>Frankia</taxon>
    </lineage>
</organism>
<evidence type="ECO:0000256" key="3">
    <source>
        <dbReference type="ARBA" id="ARBA00022827"/>
    </source>
</evidence>
<dbReference type="InterPro" id="IPR016156">
    <property type="entry name" value="FAD/NAD-linked_Rdtase_dimer_sf"/>
</dbReference>
<reference evidence="7 8" key="1">
    <citation type="submission" date="2017-06" db="EMBL/GenBank/DDBJ databases">
        <authorList>
            <person name="Kim H.J."/>
            <person name="Triplett B.A."/>
        </authorList>
    </citation>
    <scope>NUCLEOTIDE SEQUENCE [LARGE SCALE GENOMIC DNA]</scope>
    <source>
        <strain evidence="7">FRACA_ARgP5</strain>
    </source>
</reference>
<dbReference type="Pfam" id="PF14759">
    <property type="entry name" value="Reductase_C"/>
    <property type="match status" value="1"/>
</dbReference>
<dbReference type="PANTHER" id="PTHR43557">
    <property type="entry name" value="APOPTOSIS-INDUCING FACTOR 1"/>
    <property type="match status" value="1"/>
</dbReference>
<comment type="cofactor">
    <cofactor evidence="1">
        <name>FAD</name>
        <dbReference type="ChEBI" id="CHEBI:57692"/>
    </cofactor>
</comment>
<accession>A0A2I2KPX9</accession>
<dbReference type="PRINTS" id="PR00368">
    <property type="entry name" value="FADPNR"/>
</dbReference>
<dbReference type="EMBL" id="FZMO01000112">
    <property type="protein sequence ID" value="SNQ47727.1"/>
    <property type="molecule type" value="Genomic_DNA"/>
</dbReference>
<dbReference type="RefSeq" id="WP_101831508.1">
    <property type="nucleotide sequence ID" value="NZ_FZMO01000112.1"/>
</dbReference>
<dbReference type="EC" id="1.18.1.-" evidence="7"/>
<dbReference type="GO" id="GO:0005737">
    <property type="term" value="C:cytoplasm"/>
    <property type="evidence" value="ECO:0007669"/>
    <property type="project" value="TreeGrafter"/>
</dbReference>
<keyword evidence="8" id="KW-1185">Reference proteome</keyword>
<dbReference type="AlphaFoldDB" id="A0A2I2KPX9"/>
<feature type="domain" description="Reductase C-terminal" evidence="6">
    <location>
        <begin position="328"/>
        <end position="411"/>
    </location>
</feature>
<sequence>MTDRAGTAGRVVVVGAGHAGGTFAALLCQAGFSGEVVVFGDELDPPYHRPPLSKEFLSGPLEKWLREPAFYAEQGVALRLGERVVQIDRAAATVTSENGRTWSYDHLVLATGAASRWLDVPGADLDGVGMLRSLVDARVLRDRVRAAGSVAVVGGGYIGLEVAAAVRGNGTPATVIEREDRILARVASAELSAILARFHSERGTAVMTDSVVRRFDGEAGRLRAVVVTGPDGDERHVPCDVAVVGVGAVPRDKLARSARLTCDNGIVVDDGARTDDPRILAIGDVTSRPVRGVTGRMRLESIPSAVEQARQAVATVLGGPAVEPEVPWFWSDQFDLKLKIAGVLRGTFATVVRGDPGAGRFALFHHREGVLVAVETANAPADFMAGRRLLTAGRPVDPGRLADQRIGLRDLVTV</sequence>
<evidence type="ECO:0000313" key="8">
    <source>
        <dbReference type="Proteomes" id="UP000234331"/>
    </source>
</evidence>
<dbReference type="InterPro" id="IPR023753">
    <property type="entry name" value="FAD/NAD-binding_dom"/>
</dbReference>
<evidence type="ECO:0000256" key="2">
    <source>
        <dbReference type="ARBA" id="ARBA00022630"/>
    </source>
</evidence>
<evidence type="ECO:0000256" key="1">
    <source>
        <dbReference type="ARBA" id="ARBA00001974"/>
    </source>
</evidence>
<dbReference type="SUPFAM" id="SSF55424">
    <property type="entry name" value="FAD/NAD-linked reductases, dimerisation (C-terminal) domain"/>
    <property type="match status" value="1"/>
</dbReference>